<dbReference type="EMBL" id="CM037617">
    <property type="protein sequence ID" value="KAH8005790.1"/>
    <property type="molecule type" value="Genomic_DNA"/>
</dbReference>
<sequence length="232" mass="25950">MLITKIDNASGQLRVTSRVVWRLEQGFLFVSVHACVCFQTGRSVGGLAGSQGLTCQAVWHGCGIDSCLAWRWGGMAAVARRGLDEPAEWRACVRDLVKRLASRFRIWCACLRNFELAWEATLAPSPPTNFHVLLLITGGRDPKEATARRVWRSSFSKRQIQIFDPWIPSASSSSAIFLSFLLTKPIPARFHQLLPMNHQTPTTIRNGPTPGQIYFAKLYTGPTPFGNQKFKF</sequence>
<comment type="caution">
    <text evidence="1">The sequence shown here is derived from an EMBL/GenBank/DDBJ whole genome shotgun (WGS) entry which is preliminary data.</text>
</comment>
<evidence type="ECO:0000313" key="2">
    <source>
        <dbReference type="Proteomes" id="UP000827872"/>
    </source>
</evidence>
<accession>A0ACB8FJT7</accession>
<protein>
    <submittedName>
        <fullName evidence="1">Uncharacterized protein</fullName>
    </submittedName>
</protein>
<gene>
    <name evidence="1" type="ORF">K3G42_031235</name>
</gene>
<proteinExistence type="predicted"/>
<evidence type="ECO:0000313" key="1">
    <source>
        <dbReference type="EMBL" id="KAH8005790.1"/>
    </source>
</evidence>
<reference evidence="1" key="1">
    <citation type="submission" date="2021-08" db="EMBL/GenBank/DDBJ databases">
        <title>The first chromosome-level gecko genome reveals the dynamic sex chromosomes of Neotropical dwarf geckos (Sphaerodactylidae: Sphaerodactylus).</title>
        <authorList>
            <person name="Pinto B.J."/>
            <person name="Keating S.E."/>
            <person name="Gamble T."/>
        </authorList>
    </citation>
    <scope>NUCLEOTIDE SEQUENCE</scope>
    <source>
        <strain evidence="1">TG3544</strain>
    </source>
</reference>
<name>A0ACB8FJT7_9SAUR</name>
<organism evidence="1 2">
    <name type="scientific">Sphaerodactylus townsendi</name>
    <dbReference type="NCBI Taxonomy" id="933632"/>
    <lineage>
        <taxon>Eukaryota</taxon>
        <taxon>Metazoa</taxon>
        <taxon>Chordata</taxon>
        <taxon>Craniata</taxon>
        <taxon>Vertebrata</taxon>
        <taxon>Euteleostomi</taxon>
        <taxon>Lepidosauria</taxon>
        <taxon>Squamata</taxon>
        <taxon>Bifurcata</taxon>
        <taxon>Gekkota</taxon>
        <taxon>Sphaerodactylidae</taxon>
        <taxon>Sphaerodactylus</taxon>
    </lineage>
</organism>
<dbReference type="Proteomes" id="UP000827872">
    <property type="component" value="Linkage Group LG04"/>
</dbReference>
<keyword evidence="2" id="KW-1185">Reference proteome</keyword>